<organism evidence="1 2">
    <name type="scientific">Xylaria curta</name>
    <dbReference type="NCBI Taxonomy" id="42375"/>
    <lineage>
        <taxon>Eukaryota</taxon>
        <taxon>Fungi</taxon>
        <taxon>Dikarya</taxon>
        <taxon>Ascomycota</taxon>
        <taxon>Pezizomycotina</taxon>
        <taxon>Sordariomycetes</taxon>
        <taxon>Xylariomycetidae</taxon>
        <taxon>Xylariales</taxon>
        <taxon>Xylariaceae</taxon>
        <taxon>Xylaria</taxon>
    </lineage>
</organism>
<accession>A0ACC1PHA6</accession>
<evidence type="ECO:0000313" key="2">
    <source>
        <dbReference type="Proteomes" id="UP001143856"/>
    </source>
</evidence>
<keyword evidence="2" id="KW-1185">Reference proteome</keyword>
<proteinExistence type="predicted"/>
<dbReference type="Proteomes" id="UP001143856">
    <property type="component" value="Unassembled WGS sequence"/>
</dbReference>
<gene>
    <name evidence="1" type="ORF">NUW58_g2065</name>
</gene>
<reference evidence="1" key="1">
    <citation type="submission" date="2022-10" db="EMBL/GenBank/DDBJ databases">
        <title>Genome Sequence of Xylaria curta.</title>
        <authorList>
            <person name="Buettner E."/>
        </authorList>
    </citation>
    <scope>NUCLEOTIDE SEQUENCE</scope>
    <source>
        <strain evidence="1">Babe10</strain>
    </source>
</reference>
<dbReference type="EMBL" id="JAPDGR010000251">
    <property type="protein sequence ID" value="KAJ2992730.1"/>
    <property type="molecule type" value="Genomic_DNA"/>
</dbReference>
<protein>
    <submittedName>
        <fullName evidence="1">Uncharacterized protein</fullName>
    </submittedName>
</protein>
<comment type="caution">
    <text evidence="1">The sequence shown here is derived from an EMBL/GenBank/DDBJ whole genome shotgun (WGS) entry which is preliminary data.</text>
</comment>
<evidence type="ECO:0000313" key="1">
    <source>
        <dbReference type="EMBL" id="KAJ2992730.1"/>
    </source>
</evidence>
<name>A0ACC1PHA6_9PEZI</name>
<sequence>MYTIGLVSGDPGASAKEMKAGLIGRLDDWILYEEAWNVAEQLILERTGITSQLFVTIEGQIKQRNANIARWKEMREEVEKRPDSGKGGHEISPDQTTQEETEVGEEEETDEEQEVLSLDLVLSSEEDEEGGGNGTEKEEGEEGGKDGGKEDEEKGGEKNTDPWDKQLTEESIQIGCILLQGIIQPKLPNAGNYLLDWREERRRRHWFNSLAYARLTGSSEPEWTHKSPFDPFAADGPPNYRKLPRKTVWDRLQYMWVLTWWRCYQLRELEL</sequence>